<comment type="caution">
    <text evidence="1">The sequence shown here is derived from an EMBL/GenBank/DDBJ whole genome shotgun (WGS) entry which is preliminary data.</text>
</comment>
<protein>
    <submittedName>
        <fullName evidence="1">Spore coat protein S</fullName>
    </submittedName>
</protein>
<accession>A0A645GYP0</accession>
<reference evidence="1" key="1">
    <citation type="submission" date="2019-08" db="EMBL/GenBank/DDBJ databases">
        <authorList>
            <person name="Kucharzyk K."/>
            <person name="Murdoch R.W."/>
            <person name="Higgins S."/>
            <person name="Loffler F."/>
        </authorList>
    </citation>
    <scope>NUCLEOTIDE SEQUENCE</scope>
</reference>
<sequence>MFGIPLFHGTLQNIIKKDDTYYIVNLDNILIDLHINDLSKFIRRLMFKKEYQWDFEKAKTMIEAYNSINKLSRSELESMLSMIIFPHKFCRLGKKRYIKHKDWSESKYIRKLNKLLRYNEAQQKFLNDYLCYLGSFDDFKENID</sequence>
<dbReference type="PANTHER" id="PTHR39179">
    <property type="entry name" value="SPORE COAT PROTEIN I"/>
    <property type="match status" value="1"/>
</dbReference>
<dbReference type="AlphaFoldDB" id="A0A645GYP0"/>
<name>A0A645GYP0_9ZZZZ</name>
<dbReference type="SUPFAM" id="SSF56112">
    <property type="entry name" value="Protein kinase-like (PK-like)"/>
    <property type="match status" value="1"/>
</dbReference>
<dbReference type="InterPro" id="IPR011009">
    <property type="entry name" value="Kinase-like_dom_sf"/>
</dbReference>
<evidence type="ECO:0000313" key="1">
    <source>
        <dbReference type="EMBL" id="MPN31376.1"/>
    </source>
</evidence>
<keyword evidence="1" id="KW-0946">Virion</keyword>
<dbReference type="InterPro" id="IPR047175">
    <property type="entry name" value="CotS-like"/>
</dbReference>
<gene>
    <name evidence="1" type="primary">cotS_3</name>
    <name evidence="1" type="ORF">SDC9_178850</name>
</gene>
<keyword evidence="1" id="KW-0167">Capsid protein</keyword>
<dbReference type="GO" id="GO:0019028">
    <property type="term" value="C:viral capsid"/>
    <property type="evidence" value="ECO:0007669"/>
    <property type="project" value="UniProtKB-KW"/>
</dbReference>
<dbReference type="Gene3D" id="3.90.1200.10">
    <property type="match status" value="1"/>
</dbReference>
<dbReference type="PANTHER" id="PTHR39179:SF1">
    <property type="entry name" value="SPORE COAT PROTEIN I"/>
    <property type="match status" value="1"/>
</dbReference>
<dbReference type="EMBL" id="VSSQ01082879">
    <property type="protein sequence ID" value="MPN31376.1"/>
    <property type="molecule type" value="Genomic_DNA"/>
</dbReference>
<organism evidence="1">
    <name type="scientific">bioreactor metagenome</name>
    <dbReference type="NCBI Taxonomy" id="1076179"/>
    <lineage>
        <taxon>unclassified sequences</taxon>
        <taxon>metagenomes</taxon>
        <taxon>ecological metagenomes</taxon>
    </lineage>
</organism>
<proteinExistence type="predicted"/>
<dbReference type="GO" id="GO:0042601">
    <property type="term" value="C:endospore-forming forespore"/>
    <property type="evidence" value="ECO:0007669"/>
    <property type="project" value="TreeGrafter"/>
</dbReference>